<feature type="domain" description="Low molecular weight antigen MTB12-like C-terminal" evidence="5">
    <location>
        <begin position="55"/>
        <end position="167"/>
    </location>
</feature>
<dbReference type="PROSITE" id="PS51257">
    <property type="entry name" value="PROKAR_LIPOPROTEIN"/>
    <property type="match status" value="1"/>
</dbReference>
<evidence type="ECO:0000256" key="1">
    <source>
        <dbReference type="ARBA" id="ARBA00022729"/>
    </source>
</evidence>
<accession>A0ABU1ZXR6</accession>
<evidence type="ECO:0000256" key="4">
    <source>
        <dbReference type="SAM" id="SignalP"/>
    </source>
</evidence>
<dbReference type="InterPro" id="IPR058644">
    <property type="entry name" value="Mtb12-like_C"/>
</dbReference>
<protein>
    <recommendedName>
        <fullName evidence="5">Low molecular weight antigen MTB12-like C-terminal domain-containing protein</fullName>
    </recommendedName>
</protein>
<feature type="signal peptide" evidence="4">
    <location>
        <begin position="1"/>
        <end position="22"/>
    </location>
</feature>
<dbReference type="EMBL" id="JAVDXZ010000001">
    <property type="protein sequence ID" value="MDR7329723.1"/>
    <property type="molecule type" value="Genomic_DNA"/>
</dbReference>
<dbReference type="Proteomes" id="UP001180840">
    <property type="component" value="Unassembled WGS sequence"/>
</dbReference>
<feature type="chain" id="PRO_5045763694" description="Low molecular weight antigen MTB12-like C-terminal domain-containing protein" evidence="4">
    <location>
        <begin position="23"/>
        <end position="213"/>
    </location>
</feature>
<dbReference type="Pfam" id="PF26580">
    <property type="entry name" value="Mtb12_C"/>
    <property type="match status" value="1"/>
</dbReference>
<evidence type="ECO:0000256" key="2">
    <source>
        <dbReference type="ARBA" id="ARBA00093774"/>
    </source>
</evidence>
<evidence type="ECO:0000256" key="3">
    <source>
        <dbReference type="SAM" id="MobiDB-lite"/>
    </source>
</evidence>
<sequence length="213" mass="22068">MPTMTTKLTALIAAAAASLSLAACSTDGEDAATSAETATDTVTESSEAVPVYGEAPTAAQLNEVLQTAADPNAPMEERVKTVQGGETVDPALFDTMTYAQQESGANFQVVDPVYPGYTPESVLSTVTFTLPDQEPQMAENVEFIYEGETWKISQSWACILINNTVAPEQVPAMCLEETAAPAPAEGETPAEAPADAPAEAPAEGEAPAEAPAQ</sequence>
<gene>
    <name evidence="6" type="ORF">J2S39_001399</name>
</gene>
<reference evidence="6" key="1">
    <citation type="submission" date="2023-07" db="EMBL/GenBank/DDBJ databases">
        <title>Sequencing the genomes of 1000 actinobacteria strains.</title>
        <authorList>
            <person name="Klenk H.-P."/>
        </authorList>
    </citation>
    <scope>NUCLEOTIDE SEQUENCE</scope>
    <source>
        <strain evidence="6">DSM 107476</strain>
    </source>
</reference>
<evidence type="ECO:0000313" key="6">
    <source>
        <dbReference type="EMBL" id="MDR7329723.1"/>
    </source>
</evidence>
<name>A0ABU1ZXR6_9CORY</name>
<dbReference type="RefSeq" id="WP_290194756.1">
    <property type="nucleotide sequence ID" value="NZ_CP047654.1"/>
</dbReference>
<feature type="region of interest" description="Disordered" evidence="3">
    <location>
        <begin position="177"/>
        <end position="213"/>
    </location>
</feature>
<comment type="caution">
    <text evidence="6">The sequence shown here is derived from an EMBL/GenBank/DDBJ whole genome shotgun (WGS) entry which is preliminary data.</text>
</comment>
<proteinExistence type="inferred from homology"/>
<organism evidence="6 7">
    <name type="scientific">Corynebacterium guangdongense</name>
    <dbReference type="NCBI Taxonomy" id="1783348"/>
    <lineage>
        <taxon>Bacteria</taxon>
        <taxon>Bacillati</taxon>
        <taxon>Actinomycetota</taxon>
        <taxon>Actinomycetes</taxon>
        <taxon>Mycobacteriales</taxon>
        <taxon>Corynebacteriaceae</taxon>
        <taxon>Corynebacterium</taxon>
    </lineage>
</organism>
<evidence type="ECO:0000259" key="5">
    <source>
        <dbReference type="Pfam" id="PF26580"/>
    </source>
</evidence>
<evidence type="ECO:0000313" key="7">
    <source>
        <dbReference type="Proteomes" id="UP001180840"/>
    </source>
</evidence>
<keyword evidence="1 4" id="KW-0732">Signal</keyword>
<keyword evidence="7" id="KW-1185">Reference proteome</keyword>
<comment type="similarity">
    <text evidence="2">Belongs to the MTB12 family.</text>
</comment>